<dbReference type="Gene3D" id="1.25.40.20">
    <property type="entry name" value="Ankyrin repeat-containing domain"/>
    <property type="match status" value="2"/>
</dbReference>
<keyword evidence="2" id="KW-1185">Reference proteome</keyword>
<dbReference type="PANTHER" id="PTHR24171">
    <property type="entry name" value="ANKYRIN REPEAT DOMAIN-CONTAINING PROTEIN 39-RELATED"/>
    <property type="match status" value="1"/>
</dbReference>
<gene>
    <name evidence="1" type="ORF">SCF082_LOCUS39278</name>
</gene>
<reference evidence="1 2" key="1">
    <citation type="submission" date="2024-02" db="EMBL/GenBank/DDBJ databases">
        <authorList>
            <person name="Chen Y."/>
            <person name="Shah S."/>
            <person name="Dougan E. K."/>
            <person name="Thang M."/>
            <person name="Chan C."/>
        </authorList>
    </citation>
    <scope>NUCLEOTIDE SEQUENCE [LARGE SCALE GENOMIC DNA]</scope>
</reference>
<dbReference type="InterPro" id="IPR002110">
    <property type="entry name" value="Ankyrin_rpt"/>
</dbReference>
<evidence type="ECO:0000313" key="1">
    <source>
        <dbReference type="EMBL" id="CAK9082664.1"/>
    </source>
</evidence>
<dbReference type="SUPFAM" id="SSF81324">
    <property type="entry name" value="Voltage-gated potassium channels"/>
    <property type="match status" value="1"/>
</dbReference>
<dbReference type="PROSITE" id="PS50297">
    <property type="entry name" value="ANK_REP_REGION"/>
    <property type="match status" value="2"/>
</dbReference>
<sequence>MWWHIICEGGSAFAIAMFLWPSEAASVSLAASSCSLLLTASRSFLASQPMRRQLLTLVSSVTGAPTGEAVLAKALDRTVPWPKWQDGLMILQHCGVAVHEERRAMQIALRSGPVKAVKWLLRARADAEKPVEADLTPLRLAARFGNDEVVDTLLESRAQANTRGRFGYTALMVAAMYGHADIVQLLLSRGAQVNTNGDGETAIDLASRYPEVAEMLQAHVDAYGWTGSADEERATADFAWATGPSCCKVVCALVILANGIYICIHSDWKMMNAYQVATHEAQKHIDVHPADFFFASWFVMEMMIRILPDGPCHFFCLAEESGWNTFDALITLEAVVGLIIRSSTSSFSYLRVLGIFRLARLVKHMQRPKELRKLKKTLLVLCASLVDLFWAFVVVSLILCIYSIFLSTATVGYFETLPFNETSSQTAKEVQEYFGSIPATMLSLWAAISGGNDWMQYATTLRDMDSNGFYFATFIVFTAFCTIGFFNVVTGIFVDSALASANAFRSRDDVIADHEDQKSEEKKDRKELRAMLMGDAGDDKVLSEGELERHLNKPQSEAFWKRMHLETGQVRELYKLYQQQLHIDGKPDSRVKVKEFLHFTRTSKDQASCVNLLRLDHFIRKQFKELQDRLPDTPAGNSNL</sequence>
<dbReference type="PANTHER" id="PTHR24171:SF8">
    <property type="entry name" value="BRCA1-ASSOCIATED RING DOMAIN PROTEIN 1"/>
    <property type="match status" value="1"/>
</dbReference>
<dbReference type="PROSITE" id="PS50088">
    <property type="entry name" value="ANK_REPEAT"/>
    <property type="match status" value="2"/>
</dbReference>
<dbReference type="SUPFAM" id="SSF48403">
    <property type="entry name" value="Ankyrin repeat"/>
    <property type="match status" value="1"/>
</dbReference>
<dbReference type="Pfam" id="PF00520">
    <property type="entry name" value="Ion_trans"/>
    <property type="match status" value="1"/>
</dbReference>
<dbReference type="InterPro" id="IPR005821">
    <property type="entry name" value="Ion_trans_dom"/>
</dbReference>
<organism evidence="1 2">
    <name type="scientific">Durusdinium trenchii</name>
    <dbReference type="NCBI Taxonomy" id="1381693"/>
    <lineage>
        <taxon>Eukaryota</taxon>
        <taxon>Sar</taxon>
        <taxon>Alveolata</taxon>
        <taxon>Dinophyceae</taxon>
        <taxon>Suessiales</taxon>
        <taxon>Symbiodiniaceae</taxon>
        <taxon>Durusdinium</taxon>
    </lineage>
</organism>
<dbReference type="SMART" id="SM00248">
    <property type="entry name" value="ANK"/>
    <property type="match status" value="3"/>
</dbReference>
<evidence type="ECO:0000313" key="2">
    <source>
        <dbReference type="Proteomes" id="UP001642464"/>
    </source>
</evidence>
<name>A0ABP0Q347_9DINO</name>
<comment type="caution">
    <text evidence="1">The sequence shown here is derived from an EMBL/GenBank/DDBJ whole genome shotgun (WGS) entry which is preliminary data.</text>
</comment>
<protein>
    <submittedName>
        <fullName evidence="1">Ankyrin-3 (ANK-3) (Ankyrin-G)</fullName>
    </submittedName>
</protein>
<dbReference type="Gene3D" id="1.20.120.350">
    <property type="entry name" value="Voltage-gated potassium channels. Chain C"/>
    <property type="match status" value="1"/>
</dbReference>
<dbReference type="InterPro" id="IPR027359">
    <property type="entry name" value="Volt_channel_dom_sf"/>
</dbReference>
<accession>A0ABP0Q347</accession>
<dbReference type="EMBL" id="CAXAMM010038984">
    <property type="protein sequence ID" value="CAK9082664.1"/>
    <property type="molecule type" value="Genomic_DNA"/>
</dbReference>
<dbReference type="Pfam" id="PF12796">
    <property type="entry name" value="Ank_2"/>
    <property type="match status" value="1"/>
</dbReference>
<proteinExistence type="predicted"/>
<dbReference type="Proteomes" id="UP001642464">
    <property type="component" value="Unassembled WGS sequence"/>
</dbReference>
<dbReference type="PRINTS" id="PR01415">
    <property type="entry name" value="ANKYRIN"/>
</dbReference>
<dbReference type="Gene3D" id="1.10.287.70">
    <property type="match status" value="1"/>
</dbReference>
<dbReference type="InterPro" id="IPR036770">
    <property type="entry name" value="Ankyrin_rpt-contain_sf"/>
</dbReference>